<evidence type="ECO:0000313" key="4">
    <source>
        <dbReference type="EMBL" id="PZP89409.1"/>
    </source>
</evidence>
<dbReference type="PANTHER" id="PTHR21180">
    <property type="entry name" value="ENDONUCLEASE/EXONUCLEASE/PHOSPHATASE FAMILY DOMAIN-CONTAINING PROTEIN 1"/>
    <property type="match status" value="1"/>
</dbReference>
<dbReference type="SUPFAM" id="SSF47781">
    <property type="entry name" value="RuvA domain 2-like"/>
    <property type="match status" value="1"/>
</dbReference>
<dbReference type="NCBIfam" id="TIGR00426">
    <property type="entry name" value="competence protein ComEA helix-hairpin-helix repeat region"/>
    <property type="match status" value="1"/>
</dbReference>
<accession>A0A2W5KJ90</accession>
<dbReference type="InterPro" id="IPR003583">
    <property type="entry name" value="Hlx-hairpin-Hlx_DNA-bd_motif"/>
</dbReference>
<protein>
    <recommendedName>
        <fullName evidence="3">Helix-hairpin-helix DNA-binding motif class 1 domain-containing protein</fullName>
    </recommendedName>
</protein>
<feature type="transmembrane region" description="Helical" evidence="2">
    <location>
        <begin position="92"/>
        <end position="114"/>
    </location>
</feature>
<dbReference type="InterPro" id="IPR010994">
    <property type="entry name" value="RuvA_2-like"/>
</dbReference>
<proteinExistence type="predicted"/>
<dbReference type="InterPro" id="IPR051675">
    <property type="entry name" value="Endo/Exo/Phosphatase_dom_1"/>
</dbReference>
<gene>
    <name evidence="4" type="ORF">DI579_02530</name>
</gene>
<reference evidence="4 5" key="1">
    <citation type="submission" date="2017-08" db="EMBL/GenBank/DDBJ databases">
        <title>Infants hospitalized years apart are colonized by the same room-sourced microbial strains.</title>
        <authorList>
            <person name="Brooks B."/>
            <person name="Olm M.R."/>
            <person name="Firek B.A."/>
            <person name="Baker R."/>
            <person name="Thomas B.C."/>
            <person name="Morowitz M.J."/>
            <person name="Banfield J.F."/>
        </authorList>
    </citation>
    <scope>NUCLEOTIDE SEQUENCE [LARGE SCALE GENOMIC DNA]</scope>
    <source>
        <strain evidence="4">S2_006_000_R1_57</strain>
    </source>
</reference>
<evidence type="ECO:0000256" key="1">
    <source>
        <dbReference type="SAM" id="MobiDB-lite"/>
    </source>
</evidence>
<feature type="region of interest" description="Disordered" evidence="1">
    <location>
        <begin position="1"/>
        <end position="42"/>
    </location>
</feature>
<evidence type="ECO:0000256" key="2">
    <source>
        <dbReference type="SAM" id="Phobius"/>
    </source>
</evidence>
<evidence type="ECO:0000313" key="5">
    <source>
        <dbReference type="Proteomes" id="UP000248606"/>
    </source>
</evidence>
<sequence length="247" mass="25669">MQQRSPISIYPPNADSWAHSGWDEDYPQLDQETPPPPTTANTGANTVAGTVASTVAGTVASTVADEHRRKPSIVQRASRWWTTMTSLQLRGFIVAMTILVGISTVSVIANYWILHANGQSPIEQRALTSDDTNGDTHFDGMSSFTPSTITLTTTVNAGTDTGTDTGLSSGGKKVTGGAPGVSSGGLVNINTASLTQLEELPGVGPATAQSIVEYRTANGAFSSVEELTAVDGIGQGKLAKIRGHATV</sequence>
<feature type="compositionally biased region" description="Low complexity" evidence="1">
    <location>
        <begin position="154"/>
        <end position="171"/>
    </location>
</feature>
<dbReference type="RefSeq" id="WP_290598316.1">
    <property type="nucleotide sequence ID" value="NZ_CAKZIO010000002.1"/>
</dbReference>
<dbReference type="GO" id="GO:0006281">
    <property type="term" value="P:DNA repair"/>
    <property type="evidence" value="ECO:0007669"/>
    <property type="project" value="InterPro"/>
</dbReference>
<dbReference type="Gene3D" id="1.10.150.320">
    <property type="entry name" value="Photosystem II 12 kDa extrinsic protein"/>
    <property type="match status" value="1"/>
</dbReference>
<organism evidence="4 5">
    <name type="scientific">Lawsonella clevelandensis</name>
    <dbReference type="NCBI Taxonomy" id="1528099"/>
    <lineage>
        <taxon>Bacteria</taxon>
        <taxon>Bacillati</taxon>
        <taxon>Actinomycetota</taxon>
        <taxon>Actinomycetes</taxon>
        <taxon>Mycobacteriales</taxon>
        <taxon>Lawsonellaceae</taxon>
        <taxon>Lawsonella</taxon>
    </lineage>
</organism>
<dbReference type="AlphaFoldDB" id="A0A2W5KJ90"/>
<evidence type="ECO:0000259" key="3">
    <source>
        <dbReference type="SMART" id="SM00278"/>
    </source>
</evidence>
<dbReference type="GO" id="GO:0015627">
    <property type="term" value="C:type II protein secretion system complex"/>
    <property type="evidence" value="ECO:0007669"/>
    <property type="project" value="TreeGrafter"/>
</dbReference>
<keyword evidence="2" id="KW-0472">Membrane</keyword>
<feature type="region of interest" description="Disordered" evidence="1">
    <location>
        <begin position="154"/>
        <end position="176"/>
    </location>
</feature>
<dbReference type="PANTHER" id="PTHR21180:SF32">
    <property type="entry name" value="ENDONUCLEASE_EXONUCLEASE_PHOSPHATASE FAMILY DOMAIN-CONTAINING PROTEIN 1"/>
    <property type="match status" value="1"/>
</dbReference>
<feature type="domain" description="Helix-hairpin-helix DNA-binding motif class 1" evidence="3">
    <location>
        <begin position="225"/>
        <end position="244"/>
    </location>
</feature>
<dbReference type="SMART" id="SM00278">
    <property type="entry name" value="HhH1"/>
    <property type="match status" value="2"/>
</dbReference>
<dbReference type="Pfam" id="PF12836">
    <property type="entry name" value="HHH_3"/>
    <property type="match status" value="1"/>
</dbReference>
<keyword evidence="2" id="KW-0812">Transmembrane</keyword>
<comment type="caution">
    <text evidence="4">The sequence shown here is derived from an EMBL/GenBank/DDBJ whole genome shotgun (WGS) entry which is preliminary data.</text>
</comment>
<dbReference type="Proteomes" id="UP000248606">
    <property type="component" value="Unassembled WGS sequence"/>
</dbReference>
<dbReference type="EMBL" id="QFOZ01000002">
    <property type="protein sequence ID" value="PZP89409.1"/>
    <property type="molecule type" value="Genomic_DNA"/>
</dbReference>
<dbReference type="GO" id="GO:0015628">
    <property type="term" value="P:protein secretion by the type II secretion system"/>
    <property type="evidence" value="ECO:0007669"/>
    <property type="project" value="TreeGrafter"/>
</dbReference>
<name>A0A2W5KJ90_9ACTN</name>
<dbReference type="InterPro" id="IPR004509">
    <property type="entry name" value="Competence_ComEA_HhH"/>
</dbReference>
<dbReference type="GO" id="GO:0003677">
    <property type="term" value="F:DNA binding"/>
    <property type="evidence" value="ECO:0007669"/>
    <property type="project" value="InterPro"/>
</dbReference>
<feature type="domain" description="Helix-hairpin-helix DNA-binding motif class 1" evidence="3">
    <location>
        <begin position="195"/>
        <end position="214"/>
    </location>
</feature>
<keyword evidence="2" id="KW-1133">Transmembrane helix</keyword>